<evidence type="ECO:0000256" key="1">
    <source>
        <dbReference type="SAM" id="MobiDB-lite"/>
    </source>
</evidence>
<protein>
    <submittedName>
        <fullName evidence="4">Bifunctional non-homologous end joining protein LigD</fullName>
    </submittedName>
</protein>
<comment type="caution">
    <text evidence="4">The sequence shown here is derived from an EMBL/GenBank/DDBJ whole genome shotgun (WGS) entry which is preliminary data.</text>
</comment>
<evidence type="ECO:0000259" key="3">
    <source>
        <dbReference type="Pfam" id="PF13298"/>
    </source>
</evidence>
<dbReference type="SUPFAM" id="SSF56091">
    <property type="entry name" value="DNA ligase/mRNA capping enzyme, catalytic domain"/>
    <property type="match status" value="1"/>
</dbReference>
<dbReference type="InterPro" id="IPR014144">
    <property type="entry name" value="LigD_PE_domain"/>
</dbReference>
<accession>A0ABY1EHK8</accession>
<keyword evidence="5" id="KW-1185">Reference proteome</keyword>
<dbReference type="Gene3D" id="3.30.470.30">
    <property type="entry name" value="DNA ligase/mRNA capping enzyme"/>
    <property type="match status" value="1"/>
</dbReference>
<dbReference type="Pfam" id="PF13298">
    <property type="entry name" value="LigD_N"/>
    <property type="match status" value="1"/>
</dbReference>
<dbReference type="EMBL" id="FOPW01000019">
    <property type="protein sequence ID" value="SFH87453.1"/>
    <property type="molecule type" value="Genomic_DNA"/>
</dbReference>
<dbReference type="PANTHER" id="PTHR39465:SF1">
    <property type="entry name" value="DNA LIGASE D 3'-PHOSPHOESTERASE DOMAIN-CONTAINING PROTEIN"/>
    <property type="match status" value="1"/>
</dbReference>
<feature type="domain" description="ATP-dependent DNA ligase family profile" evidence="2">
    <location>
        <begin position="192"/>
        <end position="314"/>
    </location>
</feature>
<feature type="domain" description="DNA ligase D 3'-phosphoesterase" evidence="3">
    <location>
        <begin position="40"/>
        <end position="130"/>
    </location>
</feature>
<evidence type="ECO:0000259" key="2">
    <source>
        <dbReference type="Pfam" id="PF01068"/>
    </source>
</evidence>
<feature type="region of interest" description="Disordered" evidence="1">
    <location>
        <begin position="1"/>
        <end position="30"/>
    </location>
</feature>
<reference evidence="4 5" key="1">
    <citation type="submission" date="2016-10" db="EMBL/GenBank/DDBJ databases">
        <authorList>
            <person name="Varghese N."/>
            <person name="Submissions S."/>
        </authorList>
    </citation>
    <scope>NUCLEOTIDE SEQUENCE [LARGE SCALE GENOMIC DNA]</scope>
    <source>
        <strain evidence="4 5">GMCC 1.11211</strain>
    </source>
</reference>
<dbReference type="Pfam" id="PF01068">
    <property type="entry name" value="DNA_ligase_A_M"/>
    <property type="match status" value="1"/>
</dbReference>
<sequence length="350" mass="38275">MIAPVQMRDKRDASKTPEPVPASVPELHPGETAGQSFVIQEHHARNLHWDFRLEHDGVLVSWALPRGVPVSPTQNWLAVHVEDHPLEHGSFEGNIPVGEYGAGDVKIWDRDDYDLEKWRDDEVIVTLHGEPHARLGGTARFALIRTSAGRGAANNGLIHRMKPRDGAGGSHTNARPTAGQIGHAPPKNTYSPMLAAAGSAADLGDDDWAFEMKWDGMRALAYVSPAEQGVRLVTRNGHDVTVSYPDLTTDLLAALATTETDAAVLDGEIVAVDPGGRPDFGLLQTRLRLTEPQEVAAAVKKTPVQFLLFDQLGLEDIMAKRQDGRYSAGRRTRDWVKIKHFRTQEVGVGS</sequence>
<name>A0ABY1EHK8_9MICO</name>
<organism evidence="4 5">
    <name type="scientific">Cryobacterium levicorallinum</name>
    <dbReference type="NCBI Taxonomy" id="995038"/>
    <lineage>
        <taxon>Bacteria</taxon>
        <taxon>Bacillati</taxon>
        <taxon>Actinomycetota</taxon>
        <taxon>Actinomycetes</taxon>
        <taxon>Micrococcales</taxon>
        <taxon>Microbacteriaceae</taxon>
        <taxon>Cryobacterium</taxon>
    </lineage>
</organism>
<dbReference type="PANTHER" id="PTHR39465">
    <property type="entry name" value="DNA LIGASE D, 3'-PHOSPHOESTERASE DOMAIN"/>
    <property type="match status" value="1"/>
</dbReference>
<proteinExistence type="predicted"/>
<gene>
    <name evidence="4" type="ORF">SAMN05216274_11919</name>
</gene>
<evidence type="ECO:0000313" key="4">
    <source>
        <dbReference type="EMBL" id="SFH87453.1"/>
    </source>
</evidence>
<dbReference type="Proteomes" id="UP000199681">
    <property type="component" value="Unassembled WGS sequence"/>
</dbReference>
<evidence type="ECO:0000313" key="5">
    <source>
        <dbReference type="Proteomes" id="UP000199681"/>
    </source>
</evidence>
<dbReference type="InterPro" id="IPR012310">
    <property type="entry name" value="DNA_ligase_ATP-dep_cent"/>
</dbReference>
<dbReference type="Gene3D" id="3.30.1490.70">
    <property type="match status" value="1"/>
</dbReference>
<feature type="region of interest" description="Disordered" evidence="1">
    <location>
        <begin position="154"/>
        <end position="190"/>
    </location>
</feature>